<evidence type="ECO:0000256" key="12">
    <source>
        <dbReference type="SAM" id="MobiDB-lite"/>
    </source>
</evidence>
<reference evidence="15" key="2">
    <citation type="submission" date="2022-06" db="UniProtKB">
        <authorList>
            <consortium name="EnsemblMetazoa"/>
        </authorList>
    </citation>
    <scope>IDENTIFICATION</scope>
    <source>
        <strain evidence="15">DF5081</strain>
    </source>
</reference>
<dbReference type="SUPFAM" id="SSF54001">
    <property type="entry name" value="Cysteine proteinases"/>
    <property type="match status" value="1"/>
</dbReference>
<dbReference type="AlphaFoldDB" id="A0A8R1IBK7"/>
<name>A0A8R1IBK7_CAEJA</name>
<evidence type="ECO:0000256" key="1">
    <source>
        <dbReference type="ARBA" id="ARBA00004496"/>
    </source>
</evidence>
<dbReference type="Proteomes" id="UP000005237">
    <property type="component" value="Unassembled WGS sequence"/>
</dbReference>
<evidence type="ECO:0000256" key="2">
    <source>
        <dbReference type="ARBA" id="ARBA00010958"/>
    </source>
</evidence>
<reference evidence="16" key="1">
    <citation type="submission" date="2010-08" db="EMBL/GenBank/DDBJ databases">
        <authorList>
            <consortium name="Caenorhabditis japonica Sequencing Consortium"/>
            <person name="Wilson R.K."/>
        </authorList>
    </citation>
    <scope>NUCLEOTIDE SEQUENCE [LARGE SCALE GENOMIC DNA]</scope>
    <source>
        <strain evidence="16">DF5081</strain>
    </source>
</reference>
<dbReference type="InterPro" id="IPR038765">
    <property type="entry name" value="Papain-like_cys_pep_sf"/>
</dbReference>
<dbReference type="GO" id="GO:0016791">
    <property type="term" value="F:phosphatase activity"/>
    <property type="evidence" value="ECO:0007669"/>
    <property type="project" value="UniProtKB-ARBA"/>
</dbReference>
<comment type="function">
    <text evidence="11">Cysteine protease that plays a key role in autophagy by mediating both proteolytic activation and delipidation of ATG8 family proteins.</text>
</comment>
<evidence type="ECO:0000256" key="5">
    <source>
        <dbReference type="ARBA" id="ARBA00022670"/>
    </source>
</evidence>
<dbReference type="SUPFAM" id="SSF53254">
    <property type="entry name" value="Phosphoglycerate mutase-like"/>
    <property type="match status" value="1"/>
</dbReference>
<dbReference type="InterPro" id="IPR046792">
    <property type="entry name" value="Peptidase_C54_cat"/>
</dbReference>
<evidence type="ECO:0000256" key="7">
    <source>
        <dbReference type="ARBA" id="ARBA00022807"/>
    </source>
</evidence>
<dbReference type="GO" id="GO:0019786">
    <property type="term" value="F:protein-phosphatidylethanolamide deconjugating activity"/>
    <property type="evidence" value="ECO:0007669"/>
    <property type="project" value="InterPro"/>
</dbReference>
<comment type="subcellular location">
    <subcellularLocation>
        <location evidence="1 11">Cytoplasm</location>
    </subcellularLocation>
</comment>
<keyword evidence="5 11" id="KW-0645">Protease</keyword>
<dbReference type="GO" id="GO:0005737">
    <property type="term" value="C:cytoplasm"/>
    <property type="evidence" value="ECO:0007669"/>
    <property type="project" value="UniProtKB-SubCell"/>
</dbReference>
<protein>
    <recommendedName>
        <fullName evidence="11">Cysteine protease</fullName>
        <ecNumber evidence="11">3.4.22.-</ecNumber>
    </recommendedName>
</protein>
<proteinExistence type="inferred from homology"/>
<keyword evidence="9 11" id="KW-0072">Autophagy</keyword>
<dbReference type="GO" id="GO:0016485">
    <property type="term" value="P:protein processing"/>
    <property type="evidence" value="ECO:0007669"/>
    <property type="project" value="TreeGrafter"/>
</dbReference>
<feature type="transmembrane region" description="Helical" evidence="13">
    <location>
        <begin position="28"/>
        <end position="47"/>
    </location>
</feature>
<evidence type="ECO:0000313" key="15">
    <source>
        <dbReference type="EnsemblMetazoa" id="CJA24686c.1"/>
    </source>
</evidence>
<dbReference type="PANTHER" id="PTHR22624:SF52">
    <property type="entry name" value="CYSTEINE PROTEASE"/>
    <property type="match status" value="1"/>
</dbReference>
<keyword evidence="13" id="KW-1133">Transmembrane helix</keyword>
<dbReference type="InterPro" id="IPR029033">
    <property type="entry name" value="His_PPase_superfam"/>
</dbReference>
<keyword evidence="13" id="KW-0472">Membrane</keyword>
<evidence type="ECO:0000256" key="13">
    <source>
        <dbReference type="SAM" id="Phobius"/>
    </source>
</evidence>
<dbReference type="GO" id="GO:0000045">
    <property type="term" value="P:autophagosome assembly"/>
    <property type="evidence" value="ECO:0007669"/>
    <property type="project" value="TreeGrafter"/>
</dbReference>
<dbReference type="EC" id="3.4.22.-" evidence="11"/>
<evidence type="ECO:0000256" key="6">
    <source>
        <dbReference type="ARBA" id="ARBA00022801"/>
    </source>
</evidence>
<dbReference type="GO" id="GO:0034727">
    <property type="term" value="P:piecemeal microautophagy of the nucleus"/>
    <property type="evidence" value="ECO:0007669"/>
    <property type="project" value="TreeGrafter"/>
</dbReference>
<dbReference type="PANTHER" id="PTHR22624">
    <property type="entry name" value="CYSTEINE PROTEASE ATG4"/>
    <property type="match status" value="1"/>
</dbReference>
<feature type="compositionally biased region" description="Basic and acidic residues" evidence="12">
    <location>
        <begin position="845"/>
        <end position="859"/>
    </location>
</feature>
<feature type="region of interest" description="Disordered" evidence="12">
    <location>
        <begin position="836"/>
        <end position="859"/>
    </location>
</feature>
<comment type="similarity">
    <text evidence="2 11">Belongs to the peptidase C54 family.</text>
</comment>
<keyword evidence="4 11" id="KW-0963">Cytoplasm</keyword>
<dbReference type="GO" id="GO:0015031">
    <property type="term" value="P:protein transport"/>
    <property type="evidence" value="ECO:0007669"/>
    <property type="project" value="UniProtKB-KW"/>
</dbReference>
<comment type="catalytic activity">
    <reaction evidence="10">
        <text>[protein]-C-terminal L-amino acid-glycyl-phosphatidylethanolamide + H2O = [protein]-C-terminal L-amino acid-glycine + a 1,2-diacyl-sn-glycero-3-phosphoethanolamine</text>
        <dbReference type="Rhea" id="RHEA:67548"/>
        <dbReference type="Rhea" id="RHEA-COMP:17323"/>
        <dbReference type="Rhea" id="RHEA-COMP:17324"/>
        <dbReference type="ChEBI" id="CHEBI:15377"/>
        <dbReference type="ChEBI" id="CHEBI:64612"/>
        <dbReference type="ChEBI" id="CHEBI:172940"/>
        <dbReference type="ChEBI" id="CHEBI:172941"/>
    </reaction>
    <physiologicalReaction direction="left-to-right" evidence="10">
        <dbReference type="Rhea" id="RHEA:67549"/>
    </physiologicalReaction>
</comment>
<evidence type="ECO:0000256" key="9">
    <source>
        <dbReference type="ARBA" id="ARBA00023006"/>
    </source>
</evidence>
<keyword evidence="7" id="KW-0788">Thiol protease</keyword>
<evidence type="ECO:0000256" key="8">
    <source>
        <dbReference type="ARBA" id="ARBA00022927"/>
    </source>
</evidence>
<dbReference type="Pfam" id="PF03416">
    <property type="entry name" value="Peptidase_C54"/>
    <property type="match status" value="1"/>
</dbReference>
<dbReference type="GO" id="GO:0004197">
    <property type="term" value="F:cysteine-type endopeptidase activity"/>
    <property type="evidence" value="ECO:0007669"/>
    <property type="project" value="TreeGrafter"/>
</dbReference>
<dbReference type="GO" id="GO:0035973">
    <property type="term" value="P:aggrephagy"/>
    <property type="evidence" value="ECO:0007669"/>
    <property type="project" value="TreeGrafter"/>
</dbReference>
<evidence type="ECO:0000256" key="4">
    <source>
        <dbReference type="ARBA" id="ARBA00022490"/>
    </source>
</evidence>
<evidence type="ECO:0000259" key="14">
    <source>
        <dbReference type="Pfam" id="PF03416"/>
    </source>
</evidence>
<keyword evidence="8 11" id="KW-0653">Protein transport</keyword>
<keyword evidence="3" id="KW-0813">Transport</keyword>
<organism evidence="15 16">
    <name type="scientific">Caenorhabditis japonica</name>
    <dbReference type="NCBI Taxonomy" id="281687"/>
    <lineage>
        <taxon>Eukaryota</taxon>
        <taxon>Metazoa</taxon>
        <taxon>Ecdysozoa</taxon>
        <taxon>Nematoda</taxon>
        <taxon>Chromadorea</taxon>
        <taxon>Rhabditida</taxon>
        <taxon>Rhabditina</taxon>
        <taxon>Rhabditomorpha</taxon>
        <taxon>Rhabditoidea</taxon>
        <taxon>Rhabditidae</taxon>
        <taxon>Peloderinae</taxon>
        <taxon>Caenorhabditis</taxon>
    </lineage>
</organism>
<dbReference type="EnsemblMetazoa" id="CJA24686c.1">
    <property type="protein sequence ID" value="CJA24686c.1"/>
    <property type="gene ID" value="WBGene00180258"/>
</dbReference>
<evidence type="ECO:0000313" key="16">
    <source>
        <dbReference type="Proteomes" id="UP000005237"/>
    </source>
</evidence>
<keyword evidence="6 11" id="KW-0378">Hydrolase</keyword>
<keyword evidence="16" id="KW-1185">Reference proteome</keyword>
<dbReference type="InterPro" id="IPR005078">
    <property type="entry name" value="Peptidase_C54"/>
</dbReference>
<evidence type="ECO:0000256" key="10">
    <source>
        <dbReference type="ARBA" id="ARBA00029362"/>
    </source>
</evidence>
<keyword evidence="13" id="KW-0812">Transmembrane</keyword>
<accession>A0A8R1IBK7</accession>
<feature type="domain" description="Peptidase C54 catalytic" evidence="14">
    <location>
        <begin position="506"/>
        <end position="798"/>
    </location>
</feature>
<evidence type="ECO:0000256" key="3">
    <source>
        <dbReference type="ARBA" id="ARBA00022448"/>
    </source>
</evidence>
<evidence type="ECO:0000256" key="11">
    <source>
        <dbReference type="RuleBase" id="RU363115"/>
    </source>
</evidence>
<sequence>MGEEKNCVETTWTELAEFAKTRAIQCSAFVLFVLFGLFCILNAFGALGTNALKIRAAHYKQIALDYCQFTDQLNFQGTEATTEHPNATLISLLAVVRQGERYGIISNKTDCQVLNEQEQKLWEEYLNAMTTESVTGLDFEKVPKNDECRPGSLTPRGAIRAFSLGRYLYGKYKDSRLFDTFHTDLNIHLTSFKSLDSVASGVALISGLLDQNETKFAKPIDFKVAKLRNGCTDEECDCTENYERIYELARKLIEYSTALSTQMFQLNVGVDRQYRVLSAYPILRYLKMMAEKDEKEVVFFSADDSVMAAILRVLVRSLKFTDLQINAARIVFESLCIKMGEVPRSVDYSSDSTISDDEREHGEQMEHVLKYGAPEDATTPESERIVVYGKELLKSAPTSTLPNESGNPSWYNRIKTAGASMMESIRPSSSSQDVRCHSENGDATGFEKNSKKKWKAKLWSTWNNIKYSSKWMSDRSDEYGGEHAVVFLGRIYPMSKDESGMSMGFQNFCSDYYSKIWITYRTDFPPLLDSDTTTDCGWGCMIRTTQMMTAHAIMLNRFGREWRFVRRKRSHVAIGNTDIVEFDRDKLQELMILKLFEDKETAPLGIHKMVEIASRGEKGKMAVGSWYSPSEAVFIMKKALSLSVSPLTGDTAMLLSIDGHVHIRDIEIETKNWMKTLILVVVVRLGAAELNPIYLPHLKFLFSKESCLGVTGGRPDHSSWFVGYYGDQVIYLDPHVAHEYIPIDVNFSEQVMHNKKPKKCPERSYHCRLLSKMPFLSMDPSCALCFRFESKEEFDKDMRELNLHQFIDIDQGEEHGMKRVRDPLFSVVYGERRRAPSYNEPEVTDAERAQADRHGFEML</sequence>
<dbReference type="GO" id="GO:0000423">
    <property type="term" value="P:mitophagy"/>
    <property type="evidence" value="ECO:0007669"/>
    <property type="project" value="TreeGrafter"/>
</dbReference>
<dbReference type="Gene3D" id="3.40.50.1240">
    <property type="entry name" value="Phosphoglycerate mutase-like"/>
    <property type="match status" value="1"/>
</dbReference>